<protein>
    <submittedName>
        <fullName evidence="2">Uncharacterized protein</fullName>
    </submittedName>
</protein>
<dbReference type="Proteomes" id="UP000184465">
    <property type="component" value="Unassembled WGS sequence"/>
</dbReference>
<feature type="compositionally biased region" description="Acidic residues" evidence="1">
    <location>
        <begin position="34"/>
        <end position="46"/>
    </location>
</feature>
<accession>A0A1M6M7S0</accession>
<evidence type="ECO:0000313" key="2">
    <source>
        <dbReference type="EMBL" id="SHJ79464.1"/>
    </source>
</evidence>
<dbReference type="AlphaFoldDB" id="A0A1M6M7S0"/>
<dbReference type="STRING" id="1121301.SAMN02745912_01110"/>
<dbReference type="RefSeq" id="WP_165613035.1">
    <property type="nucleotide sequence ID" value="NZ_FRAG01000009.1"/>
</dbReference>
<organism evidence="2 3">
    <name type="scientific">Paramaledivibacter caminithermalis (strain DSM 15212 / CIP 107654 / DViRD3)</name>
    <name type="common">Clostridium caminithermale</name>
    <dbReference type="NCBI Taxonomy" id="1121301"/>
    <lineage>
        <taxon>Bacteria</taxon>
        <taxon>Bacillati</taxon>
        <taxon>Bacillota</taxon>
        <taxon>Clostridia</taxon>
        <taxon>Peptostreptococcales</taxon>
        <taxon>Caminicellaceae</taxon>
        <taxon>Paramaledivibacter</taxon>
    </lineage>
</organism>
<reference evidence="2 3" key="1">
    <citation type="submission" date="2016-11" db="EMBL/GenBank/DDBJ databases">
        <authorList>
            <person name="Jaros S."/>
            <person name="Januszkiewicz K."/>
            <person name="Wedrychowicz H."/>
        </authorList>
    </citation>
    <scope>NUCLEOTIDE SEQUENCE [LARGE SCALE GENOMIC DNA]</scope>
    <source>
        <strain evidence="2 3">DSM 15212</strain>
    </source>
</reference>
<name>A0A1M6M7S0_PARC5</name>
<evidence type="ECO:0000313" key="3">
    <source>
        <dbReference type="Proteomes" id="UP000184465"/>
    </source>
</evidence>
<proteinExistence type="predicted"/>
<feature type="region of interest" description="Disordered" evidence="1">
    <location>
        <begin position="34"/>
        <end position="53"/>
    </location>
</feature>
<keyword evidence="3" id="KW-1185">Reference proteome</keyword>
<gene>
    <name evidence="2" type="ORF">SAMN02745912_01110</name>
</gene>
<evidence type="ECO:0000256" key="1">
    <source>
        <dbReference type="SAM" id="MobiDB-lite"/>
    </source>
</evidence>
<sequence length="53" mass="6416">MVYNNNLWELFLMTGDINYYLEFKNHQAQDIFLNDEDDDNDNDVNDLENNSLR</sequence>
<dbReference type="EMBL" id="FRAG01000009">
    <property type="protein sequence ID" value="SHJ79464.1"/>
    <property type="molecule type" value="Genomic_DNA"/>
</dbReference>